<dbReference type="Gene3D" id="2.60.40.10">
    <property type="entry name" value="Immunoglobulins"/>
    <property type="match status" value="2"/>
</dbReference>
<feature type="compositionally biased region" description="Polar residues" evidence="1">
    <location>
        <begin position="597"/>
        <end position="626"/>
    </location>
</feature>
<feature type="region of interest" description="Disordered" evidence="1">
    <location>
        <begin position="690"/>
        <end position="726"/>
    </location>
</feature>
<sequence length="888" mass="98654">MSDLDMSVDSIQGRISEHSVEQNTAIEMNGSPTDPPSSLFDDCEDSIQETPRPNKVYDILETPKASAIKDPFVDDQDSRPKEFVIKSPFAKFPTLLLEKGAPRETVSSENGSNRSRDNSFMNEQNIPSQMSESGIEELDESKIKIFSEIDDPMISGSNINPELSLSDLDKSIDQSDDFHKLKEEMDKVIQIDEEFQPANSLLNDLDKDSVFGDAIDIKEFTPQNVRTLSSIVTDVSPGSFFASRSGSLGQIGGAPSAESRPTWYTPKHDRNGKLIDPIGETPHERSEKLGATPAGKRVVRKPLYESTPQNERSKPPLNPGPKDILQDNFGQTFESTEIVQGIPKGESPAELQELLETPNEHGKAATQNNLSNSISVSHLVVSQQEKDSFESRFINDRLSNMHLGSTSELILTNDIISDEKAEILSKSDASEGRTETEDIDPFDWQQALEVTQESTNECISDHKSLNSEASFSSKFEGQALSPKSNSDCTEVDDGDSITKSIDWRLSKIGQTHWIEDEKVHLIEKSIFKCEPDNGVILAFDSQEIVINFHPETNGIYQTLYQIKTCNADINIQIKGYTKKNIDQSDIEKSFGEFPGTTIDSLSKTPNHTSNQTMSTGDTTVKNNKTKLFSPANFGRDHGTLHNTPTKDMRLQTDPLPKLKDETIHTMEVAKSIKHSNGKDNLTLDSKVQLKKSVSSVPDTDRPVNYDLKTPSKAQSESGGNLHDRFKGIKTPMHTVEHSRPPNFSKDFMTPARSKTQTKYLESIVGMTPNINILKTPNRNMAIPLPTSIAKTSRTPNLTRNILDFGDVKIGQSKTLSLKISNPDNHNAHVKFIVTGVFAIPIREMILTARSFIILPVMFTPSTFGVSEERLIVRKNESVVRIELIGYAI</sequence>
<evidence type="ECO:0000313" key="3">
    <source>
        <dbReference type="EMBL" id="KAJ3259959.1"/>
    </source>
</evidence>
<reference evidence="3" key="1">
    <citation type="submission" date="2020-05" db="EMBL/GenBank/DDBJ databases">
        <title>Phylogenomic resolution of chytrid fungi.</title>
        <authorList>
            <person name="Stajich J.E."/>
            <person name="Amses K."/>
            <person name="Simmons R."/>
            <person name="Seto K."/>
            <person name="Myers J."/>
            <person name="Bonds A."/>
            <person name="Quandt C.A."/>
            <person name="Barry K."/>
            <person name="Liu P."/>
            <person name="Grigoriev I."/>
            <person name="Longcore J.E."/>
            <person name="James T.Y."/>
        </authorList>
    </citation>
    <scope>NUCLEOTIDE SEQUENCE</scope>
    <source>
        <strain evidence="3">PLAUS21</strain>
    </source>
</reference>
<feature type="region of interest" description="Disordered" evidence="1">
    <location>
        <begin position="597"/>
        <end position="652"/>
    </location>
</feature>
<feature type="region of interest" description="Disordered" evidence="1">
    <location>
        <begin position="98"/>
        <end position="137"/>
    </location>
</feature>
<evidence type="ECO:0000256" key="1">
    <source>
        <dbReference type="SAM" id="MobiDB-lite"/>
    </source>
</evidence>
<comment type="caution">
    <text evidence="3">The sequence shown here is derived from an EMBL/GenBank/DDBJ whole genome shotgun (WGS) entry which is preliminary data.</text>
</comment>
<evidence type="ECO:0000259" key="2">
    <source>
        <dbReference type="Pfam" id="PF22066"/>
    </source>
</evidence>
<dbReference type="AlphaFoldDB" id="A0AAD5ULX3"/>
<feature type="compositionally biased region" description="Polar residues" evidence="1">
    <location>
        <begin position="105"/>
        <end position="132"/>
    </location>
</feature>
<feature type="region of interest" description="Disordered" evidence="1">
    <location>
        <begin position="246"/>
        <end position="327"/>
    </location>
</feature>
<dbReference type="Pfam" id="PF22066">
    <property type="entry name" value="Cep192_D8"/>
    <property type="match status" value="1"/>
</dbReference>
<name>A0AAD5ULX3_9FUNG</name>
<dbReference type="InterPro" id="IPR054088">
    <property type="entry name" value="Cep192-like_D8"/>
</dbReference>
<accession>A0AAD5ULX3</accession>
<proteinExistence type="predicted"/>
<feature type="compositionally biased region" description="Polar residues" evidence="1">
    <location>
        <begin position="21"/>
        <end position="32"/>
    </location>
</feature>
<dbReference type="EMBL" id="JADGKB010000014">
    <property type="protein sequence ID" value="KAJ3259959.1"/>
    <property type="molecule type" value="Genomic_DNA"/>
</dbReference>
<keyword evidence="4" id="KW-1185">Reference proteome</keyword>
<feature type="region of interest" description="Disordered" evidence="1">
    <location>
        <begin position="19"/>
        <end position="59"/>
    </location>
</feature>
<dbReference type="Proteomes" id="UP001210925">
    <property type="component" value="Unassembled WGS sequence"/>
</dbReference>
<feature type="compositionally biased region" description="Basic and acidic residues" evidence="1">
    <location>
        <begin position="634"/>
        <end position="652"/>
    </location>
</feature>
<gene>
    <name evidence="3" type="ORF">HK103_001469</name>
</gene>
<feature type="domain" description="Cep192-like" evidence="2">
    <location>
        <begin position="799"/>
        <end position="887"/>
    </location>
</feature>
<evidence type="ECO:0000313" key="4">
    <source>
        <dbReference type="Proteomes" id="UP001210925"/>
    </source>
</evidence>
<organism evidence="3 4">
    <name type="scientific">Boothiomyces macroporosus</name>
    <dbReference type="NCBI Taxonomy" id="261099"/>
    <lineage>
        <taxon>Eukaryota</taxon>
        <taxon>Fungi</taxon>
        <taxon>Fungi incertae sedis</taxon>
        <taxon>Chytridiomycota</taxon>
        <taxon>Chytridiomycota incertae sedis</taxon>
        <taxon>Chytridiomycetes</taxon>
        <taxon>Rhizophydiales</taxon>
        <taxon>Terramycetaceae</taxon>
        <taxon>Boothiomyces</taxon>
    </lineage>
</organism>
<dbReference type="InterPro" id="IPR013783">
    <property type="entry name" value="Ig-like_fold"/>
</dbReference>
<protein>
    <recommendedName>
        <fullName evidence="2">Cep192-like domain-containing protein</fullName>
    </recommendedName>
</protein>